<evidence type="ECO:0000313" key="10">
    <source>
        <dbReference type="EMBL" id="QJD99533.1"/>
    </source>
</evidence>
<dbReference type="Pfam" id="PF01103">
    <property type="entry name" value="Omp85"/>
    <property type="match status" value="1"/>
</dbReference>
<evidence type="ECO:0000256" key="8">
    <source>
        <dbReference type="SAM" id="SignalP"/>
    </source>
</evidence>
<comment type="subcellular location">
    <subcellularLocation>
        <location evidence="1">Membrane</location>
    </subcellularLocation>
</comment>
<dbReference type="KEGG" id="mfy:HH212_05440"/>
<accession>A0A7Z2VUP5</accession>
<dbReference type="InterPro" id="IPR000184">
    <property type="entry name" value="Bac_surfAg_D15"/>
</dbReference>
<feature type="compositionally biased region" description="Pro residues" evidence="7">
    <location>
        <begin position="55"/>
        <end position="65"/>
    </location>
</feature>
<keyword evidence="2" id="KW-1134">Transmembrane beta strand</keyword>
<keyword evidence="6" id="KW-0998">Cell outer membrane</keyword>
<organism evidence="10 11">
    <name type="scientific">Massilia forsythiae</name>
    <dbReference type="NCBI Taxonomy" id="2728020"/>
    <lineage>
        <taxon>Bacteria</taxon>
        <taxon>Pseudomonadati</taxon>
        <taxon>Pseudomonadota</taxon>
        <taxon>Betaproteobacteria</taxon>
        <taxon>Burkholderiales</taxon>
        <taxon>Oxalobacteraceae</taxon>
        <taxon>Telluria group</taxon>
        <taxon>Massilia</taxon>
    </lineage>
</organism>
<dbReference type="RefSeq" id="WP_169434448.1">
    <property type="nucleotide sequence ID" value="NZ_CP051685.1"/>
</dbReference>
<gene>
    <name evidence="10" type="ORF">HH212_05440</name>
</gene>
<keyword evidence="11" id="KW-1185">Reference proteome</keyword>
<evidence type="ECO:0000256" key="4">
    <source>
        <dbReference type="ARBA" id="ARBA00022729"/>
    </source>
</evidence>
<dbReference type="Pfam" id="PF07244">
    <property type="entry name" value="POTRA"/>
    <property type="match status" value="1"/>
</dbReference>
<name>A0A7Z2VUP5_9BURK</name>
<reference evidence="10 11" key="1">
    <citation type="submission" date="2020-04" db="EMBL/GenBank/DDBJ databases">
        <title>Genome sequencing of novel species.</title>
        <authorList>
            <person name="Heo J."/>
            <person name="Kim S.-J."/>
            <person name="Kim J.-S."/>
            <person name="Hong S.-B."/>
            <person name="Kwon S.-W."/>
        </authorList>
    </citation>
    <scope>NUCLEOTIDE SEQUENCE [LARGE SCALE GENOMIC DNA]</scope>
    <source>
        <strain evidence="10 11">GN2-R2</strain>
    </source>
</reference>
<sequence length="659" mass="70881">MFSARPDQTTASTPAQPRILAQIVLAVNALCLAQGALAQAVVAPTPPSAQDAKPEPVPQALPPSGQPVTQENVSDAPPRAVNYTVRIDAPRNLRGLLEDNLDLMRWRGNPRLDLEQLQRLVRVAPEQVKTLIATEGYYSPKVSAGLDTSGATPVARVIVDPGEPVVVGDVDLELRGFPKTDAAAGTAPALDAAALRNRWTLAVGARFRTADWESAKRGLLREVTQTRFPRAQLLDSSATVDPDTHRALLKVVLDSGPEIRLGELRIEGLSRYPSSVVTNLNQIRPGEQYSEATLQALQGKLQETGYFASVEVSADLSSVLNEQISDLNQTGSAQPSTQTGPVTLPVLVRVTENKRKNVSVGLGYSTNTGARAQANYGDLFVFGKRMKSSLLYEQLHQSARTDFYWPTTSNGYSDSVGAGYDRQDVRGEVTRTTSISATRAWGSPLLERSLKLEALTEQITIDDLPTSRVKSVPLTFSITKRRLDSLVAPTTGYIANAQIGVAPLPVLTDEKFVRAYARFLAYKPLGPKGTLITRGELGAVGSGNKAGVPSTFLFRAGGDGSVRGYGYQQLGVPVGSAITGARYLLTASAEYDYWFKPPYGAAVFYDVGNAADRIGDLKPKAGYGVGARWRSPVGPINVDVAYGEAVKKVRLHFSLGFTF</sequence>
<dbReference type="InterPro" id="IPR039910">
    <property type="entry name" value="D15-like"/>
</dbReference>
<feature type="region of interest" description="Disordered" evidence="7">
    <location>
        <begin position="46"/>
        <end position="79"/>
    </location>
</feature>
<dbReference type="PANTHER" id="PTHR12815">
    <property type="entry name" value="SORTING AND ASSEMBLY MACHINERY SAMM50 PROTEIN FAMILY MEMBER"/>
    <property type="match status" value="1"/>
</dbReference>
<evidence type="ECO:0000256" key="3">
    <source>
        <dbReference type="ARBA" id="ARBA00022692"/>
    </source>
</evidence>
<evidence type="ECO:0000256" key="2">
    <source>
        <dbReference type="ARBA" id="ARBA00022452"/>
    </source>
</evidence>
<evidence type="ECO:0000256" key="7">
    <source>
        <dbReference type="SAM" id="MobiDB-lite"/>
    </source>
</evidence>
<dbReference type="AlphaFoldDB" id="A0A7Z2VUP5"/>
<evidence type="ECO:0000256" key="5">
    <source>
        <dbReference type="ARBA" id="ARBA00023136"/>
    </source>
</evidence>
<dbReference type="Gene3D" id="3.10.20.310">
    <property type="entry name" value="membrane protein fhac"/>
    <property type="match status" value="2"/>
</dbReference>
<keyword evidence="3" id="KW-0812">Transmembrane</keyword>
<dbReference type="Gene3D" id="2.40.160.50">
    <property type="entry name" value="membrane protein fhac: a member of the omp85/tpsb transporter family"/>
    <property type="match status" value="1"/>
</dbReference>
<keyword evidence="4 8" id="KW-0732">Signal</keyword>
<protein>
    <submittedName>
        <fullName evidence="10">Outer membrane protein assembly factor</fullName>
    </submittedName>
</protein>
<dbReference type="PROSITE" id="PS51779">
    <property type="entry name" value="POTRA"/>
    <property type="match status" value="1"/>
</dbReference>
<feature type="domain" description="POTRA" evidence="9">
    <location>
        <begin position="259"/>
        <end position="327"/>
    </location>
</feature>
<evidence type="ECO:0000256" key="6">
    <source>
        <dbReference type="ARBA" id="ARBA00023237"/>
    </source>
</evidence>
<dbReference type="PANTHER" id="PTHR12815:SF47">
    <property type="entry name" value="TRANSLOCATION AND ASSEMBLY MODULE SUBUNIT TAMA"/>
    <property type="match status" value="1"/>
</dbReference>
<feature type="chain" id="PRO_5030648024" evidence="8">
    <location>
        <begin position="39"/>
        <end position="659"/>
    </location>
</feature>
<evidence type="ECO:0000313" key="11">
    <source>
        <dbReference type="Proteomes" id="UP000502415"/>
    </source>
</evidence>
<dbReference type="InterPro" id="IPR010827">
    <property type="entry name" value="BamA/TamA_POTRA"/>
</dbReference>
<proteinExistence type="predicted"/>
<keyword evidence="5" id="KW-0472">Membrane</keyword>
<dbReference type="EMBL" id="CP051685">
    <property type="protein sequence ID" value="QJD99533.1"/>
    <property type="molecule type" value="Genomic_DNA"/>
</dbReference>
<feature type="signal peptide" evidence="8">
    <location>
        <begin position="1"/>
        <end position="38"/>
    </location>
</feature>
<dbReference type="GO" id="GO:0019867">
    <property type="term" value="C:outer membrane"/>
    <property type="evidence" value="ECO:0007669"/>
    <property type="project" value="InterPro"/>
</dbReference>
<dbReference type="Proteomes" id="UP000502415">
    <property type="component" value="Chromosome"/>
</dbReference>
<dbReference type="InterPro" id="IPR034746">
    <property type="entry name" value="POTRA"/>
</dbReference>
<evidence type="ECO:0000256" key="1">
    <source>
        <dbReference type="ARBA" id="ARBA00004370"/>
    </source>
</evidence>
<evidence type="ECO:0000259" key="9">
    <source>
        <dbReference type="PROSITE" id="PS51779"/>
    </source>
</evidence>